<evidence type="ECO:0000313" key="2">
    <source>
        <dbReference type="Proteomes" id="UP000594463"/>
    </source>
</evidence>
<dbReference type="PROSITE" id="PS51257">
    <property type="entry name" value="PROKAR_LIPOPROTEIN"/>
    <property type="match status" value="1"/>
</dbReference>
<dbReference type="RefSeq" id="WP_218113012.1">
    <property type="nucleotide sequence ID" value="NZ_CP065383.1"/>
</dbReference>
<dbReference type="EMBL" id="CP065383">
    <property type="protein sequence ID" value="QPM67834.1"/>
    <property type="molecule type" value="Genomic_DNA"/>
</dbReference>
<organism evidence="1 2">
    <name type="scientific">Atribacter laminatus</name>
    <dbReference type="NCBI Taxonomy" id="2847778"/>
    <lineage>
        <taxon>Bacteria</taxon>
        <taxon>Pseudomonadati</taxon>
        <taxon>Atribacterota</taxon>
        <taxon>Atribacteria</taxon>
        <taxon>Atribacterales</taxon>
        <taxon>Atribacteraceae</taxon>
        <taxon>Atribacter</taxon>
    </lineage>
</organism>
<accession>A0A7T1AL04</accession>
<keyword evidence="2" id="KW-1185">Reference proteome</keyword>
<dbReference type="AlphaFoldDB" id="A0A7T1AL04"/>
<protein>
    <submittedName>
        <fullName evidence="1">Uncharacterized protein</fullName>
    </submittedName>
</protein>
<reference evidence="1 2" key="1">
    <citation type="journal article" date="2021" name="Nat. Commun.">
        <title>Isolation of a member of the candidate phylum Atribacteria reveals a unique cell membrane structure.</title>
        <authorList>
            <person name="Taiki K."/>
            <person name="Nobu M.K."/>
            <person name="Kusada H."/>
            <person name="Meng X.-Y."/>
            <person name="Hosoki N."/>
            <person name="Uematsu K."/>
            <person name="Yoshioka H."/>
            <person name="Kamagata Y."/>
            <person name="Tamaki H."/>
        </authorList>
    </citation>
    <scope>NUCLEOTIDE SEQUENCE [LARGE SCALE GENOMIC DNA]</scope>
    <source>
        <strain evidence="1 2">RT761</strain>
    </source>
</reference>
<name>A0A7T1AL04_ATRLM</name>
<dbReference type="Proteomes" id="UP000594463">
    <property type="component" value="Chromosome"/>
</dbReference>
<evidence type="ECO:0000313" key="1">
    <source>
        <dbReference type="EMBL" id="QPM67834.1"/>
    </source>
</evidence>
<proteinExistence type="predicted"/>
<sequence length="183" mass="20881">MIKPCFKMLFFGFCILFLLFTFSSCLVTQELTTVSFFSQGDYIHGWYWLRDPNFNNHAEWVFTSLPQGNKDFICKFEVLATNTFDGQPGVDAEFFLSYGIPPMGNMGGLFLGRLKVKLKNTHDPNDATGYSCRGTVVIPRKGLENSKGLWLMAKRSDDLNEFSPFPNHIAFRSESVQLFSIKQ</sequence>
<gene>
    <name evidence="1" type="ORF">RT761_01047</name>
</gene>
<dbReference type="KEGG" id="alam:RT761_01047"/>